<dbReference type="PANTHER" id="PTHR14492:SF4">
    <property type="entry name" value="CILIOGENESIS AND PLANAR POLARITY EFFECTOR 1"/>
    <property type="match status" value="1"/>
</dbReference>
<evidence type="ECO:0000313" key="3">
    <source>
        <dbReference type="Proteomes" id="UP000694556"/>
    </source>
</evidence>
<dbReference type="InterPro" id="IPR028236">
    <property type="entry name" value="CPLANE1"/>
</dbReference>
<reference evidence="2" key="1">
    <citation type="submission" date="2025-08" db="UniProtKB">
        <authorList>
            <consortium name="Ensembl"/>
        </authorList>
    </citation>
    <scope>IDENTIFICATION</scope>
</reference>
<keyword evidence="3" id="KW-1185">Reference proteome</keyword>
<dbReference type="SUPFAM" id="SSF69322">
    <property type="entry name" value="Tricorn protease domain 2"/>
    <property type="match status" value="1"/>
</dbReference>
<feature type="compositionally biased region" description="Basic and acidic residues" evidence="1">
    <location>
        <begin position="1924"/>
        <end position="1935"/>
    </location>
</feature>
<dbReference type="Ensembl" id="ENSCMMT00000013705.1">
    <property type="protein sequence ID" value="ENSCMMP00000012464.1"/>
    <property type="gene ID" value="ENSCMMG00000007896.1"/>
</dbReference>
<dbReference type="GO" id="GO:0060271">
    <property type="term" value="P:cilium assembly"/>
    <property type="evidence" value="ECO:0007669"/>
    <property type="project" value="TreeGrafter"/>
</dbReference>
<dbReference type="GO" id="GO:0035869">
    <property type="term" value="C:ciliary transition zone"/>
    <property type="evidence" value="ECO:0007669"/>
    <property type="project" value="TreeGrafter"/>
</dbReference>
<dbReference type="Pfam" id="PF15392">
    <property type="entry name" value="Joubert"/>
    <property type="match status" value="2"/>
</dbReference>
<dbReference type="Proteomes" id="UP000694556">
    <property type="component" value="Unassembled WGS sequence"/>
</dbReference>
<accession>A0A8C3BY08</accession>
<evidence type="ECO:0000256" key="1">
    <source>
        <dbReference type="SAM" id="MobiDB-lite"/>
    </source>
</evidence>
<proteinExistence type="predicted"/>
<sequence>MEIKLDVLISTSIKQRKPWTRISWIGQEKEAVFLLDDKHINEINLPSGKTKKKIPRLQSLLKNVVVLTTSGNGAWLAGILTTGELFLWNKDQDCLKIIPAIEESRKVVVACLMRLYLYVSGDGRKVLLTTPTACVFLWESTEHENEPSYRSSSGHWTQILPDESVMLPSTEEKEIGVHAAFIQNEVLGDCCLCSFVFYSEECLVLTFLILRWHEYSFKYVSSLPYQIHWVQQTCSLVNLIPRCVPVKSRGALLSAFARDGLLLAVAVNQNDPKATQILFLNTLNFVTVSGSLKGCSSKSSTVPSKFIRSYWVGDMSWTPDSLFLACMLKRGSLILLTCMGELLTLITSGCSVEFGPAEFIPFHPLITYRQHHSCQDSSQTLGSSASESDLMRQRFSVASHSRLPYLIVSDGYMITVLRLPNNLTPAGFLRSLLLDSTQRLENVQRNLSKGRHPHMRSLLSLKASLLKHTQNHNSINPNIPKFLEEDTTEMSEKTVDLMDYEEESDDEKHFHNSSSSCISQRIPSFVGKADEGHLEFASMFDTIHAKDNAEEKDNISLELHSIQKNLLAAWQIGVLKNMQQKDTFLNYTISCITHFFNILQFVKCSLLNQDAPLCKSVKNTHWIHYVLKYFQQYLTVLHWHSRGSLTGHVAKLTLQTLKLVLVQQQDLLFSRNLFACFCLLKMVSHTLSSICIPQYENFLASPSGRSPVELDSLVVPIFLLLDDSATQKFSSLKSLLREPPRAVNYDEKTEKRLVVLWRLLYKKVVWYQMQLSRKAYKNAEEESVVSLLLSHIQATLQSSGVALEQHLKINSVAGEENFLLGSYRESVDVWKRSLCEIKAKGGKRTCFLQTRYYLAILFCHLYHYNLCEAQGLCDHLVQEILRRSQVSMNKYSQHELWMITDVHTETAMAVIRSMARFMAAYFTDQPLYIFPPHNVDILHPLHIEPDISSRIIPLQHCLVARAVRDQNLSSMWTAEYALDLLFVGGLIPEAVWLTHRLGNWKLSVSIGVAYLLYFAWYTCRLKNTQHHLPLSISPVQTFKEKLQSLLGQPVTSETSTEGDLKYKQFTDPIEEEDANVLCSSVQDLLKAAVMADADILSEMLELLMDSAKDLSGKLHGLVPDGLYLPAPPLYCPQPASLSEEDCNDIILKTERESREKVSGILQRIILLFQAARCSCPAAQWYISQLKWARKIMQKIRMKGSLPSMNPFPETLLHYCKFRTVFCSSTSSRDYQLDDISCKILGWFRELCALCWMLHVREKLSESCRRYQTARENTNTHKVFLMGFDSDQFDHCLNAAEWACRMLPFCRFMNVEEIVQDVILSLLGELPPVKKVAEIFVKAFPNPEDVRVPLRDKYHGLQQRLRHCTVKGSESEEMMSVVIQAAEKSRMKALRRVVRNIGPIEVNIWEPTEEGVNEEVEHCYDRFSLGTSLSRSTLTDLGSLQLYSDAETADTLSDALLTEEMRAQTPSPQRDNEHQGKGEIGSKNNTCKTKALNWKTKHKEKVHGKGTHNQCNLPIVGAWEFERDDDEYVIFLELFLSYILERDLIKDSDLGIPFLTSFSGLLREHELNSLFFDVHTTLKRRQVKTRSQSVFRAGSCYAVTLASCNPGTASVHNINKKVLKNPTIVQSVAQTREPCVHNLIKGLKEGLFGLKHKSIYRAQVDNQGVTVASASQTIPKHTFSSLQTSATSKYIYKTTDVLDTVPGEELAIELLGKFNNIAKLLEWLIRWSDKKLPCGSNKQDSTEETFPMIHVKTSAAAVLSSLWMIEQLYGDGSQHRFRTMNVSNSFVLFVLFFSNVEVSVSHSQPSLTGMSSTSSVVSNTSICAKKQDIKKELPTEEKQNTSENVRQMLQDEMFKLVQLQQINFMSLMQIVQSSCANLPNLQQILQQHQSVHLEGSQTAHRAKGNGSGRSSCSPNACLKTELPTQEDKGKSDEKSSDFQPRNSLRDESNNGNTGFIPPSQDLHSLTPVKQVHLLAPSSDVQKTSRLIPIAKTLNHSNGFPLLKLKSGYHSKPALLYPLKMSSAFDRPPRTPREAWNSSDSLWNHQSSCTSRKNKSTAHLSMSRSDHEIPRQIHEEVKRWAETVRKPPPKHLNTNQYEEQQEVSYQQQFSGNVKVGNNRLITQNLAGIPLLHLQLDPVSRLPPVIGQPITSALIPVKPIVTKETECREAFQHTGISLLHANLLQKKKVLDLIIHFSKLQATILCYCVLDKLEEAITTPTELHYMASTKKKTAETHDASTNTHPGKCYLCGSEHEFISVIDIEDSDVLNDLPMIPESAEDIGTTEQIEKFEIPSTAELHHRAASVTNAIPPEPLQKKGKPFIFLSCVVVIVCNLKNMLGYFSFTCVFRIHDSATGHSKKTEKEKKEIRAWMKRKQRERMREYMKKLDEQRQKEHNPFNLRKNMCMGGICPRIIHSVSAHLLFLQQDSALHTVSFSPVGVNNTDDVSESTESILSKLDWNAIEAMVADVEDT</sequence>
<feature type="region of interest" description="Disordered" evidence="1">
    <location>
        <begin position="1894"/>
        <end position="1961"/>
    </location>
</feature>
<dbReference type="PANTHER" id="PTHR14492">
    <property type="entry name" value="JBTS17"/>
    <property type="match status" value="1"/>
</dbReference>
<organism evidence="2 3">
    <name type="scientific">Cairina moschata</name>
    <name type="common">Muscovy duck</name>
    <dbReference type="NCBI Taxonomy" id="8855"/>
    <lineage>
        <taxon>Eukaryota</taxon>
        <taxon>Metazoa</taxon>
        <taxon>Chordata</taxon>
        <taxon>Craniata</taxon>
        <taxon>Vertebrata</taxon>
        <taxon>Euteleostomi</taxon>
        <taxon>Archelosauria</taxon>
        <taxon>Archosauria</taxon>
        <taxon>Dinosauria</taxon>
        <taxon>Saurischia</taxon>
        <taxon>Theropoda</taxon>
        <taxon>Coelurosauria</taxon>
        <taxon>Aves</taxon>
        <taxon>Neognathae</taxon>
        <taxon>Galloanserae</taxon>
        <taxon>Anseriformes</taxon>
        <taxon>Anatidae</taxon>
        <taxon>Anatinae</taxon>
        <taxon>Cairina</taxon>
    </lineage>
</organism>
<evidence type="ECO:0000313" key="2">
    <source>
        <dbReference type="Ensembl" id="ENSCMMP00000012464.1"/>
    </source>
</evidence>
<reference evidence="2" key="2">
    <citation type="submission" date="2025-09" db="UniProtKB">
        <authorList>
            <consortium name="Ensembl"/>
        </authorList>
    </citation>
    <scope>IDENTIFICATION</scope>
</reference>
<feature type="region of interest" description="Disordered" evidence="1">
    <location>
        <begin position="1461"/>
        <end position="1484"/>
    </location>
</feature>
<name>A0A8C3BY08_CAIMO</name>
<feature type="compositionally biased region" description="Polar residues" evidence="1">
    <location>
        <begin position="2034"/>
        <end position="2061"/>
    </location>
</feature>
<feature type="region of interest" description="Disordered" evidence="1">
    <location>
        <begin position="2026"/>
        <end position="2066"/>
    </location>
</feature>
<protein>
    <submittedName>
        <fullName evidence="2">Ciliogenesis and planar polarity effector 1</fullName>
    </submittedName>
</protein>